<dbReference type="Pfam" id="PF05147">
    <property type="entry name" value="LANC_like"/>
    <property type="match status" value="1"/>
</dbReference>
<dbReference type="SUPFAM" id="SSF158745">
    <property type="entry name" value="LanC-like"/>
    <property type="match status" value="1"/>
</dbReference>
<accession>W4QL66</accession>
<dbReference type="GO" id="GO:0046872">
    <property type="term" value="F:metal ion binding"/>
    <property type="evidence" value="ECO:0007669"/>
    <property type="project" value="UniProtKB-KW"/>
</dbReference>
<gene>
    <name evidence="2" type="ORF">JCM9152_3600</name>
</gene>
<protein>
    <submittedName>
        <fullName evidence="2">Lanthionine biosynthesis protein LanM</fullName>
    </submittedName>
</protein>
<dbReference type="Proteomes" id="UP000018895">
    <property type="component" value="Unassembled WGS sequence"/>
</dbReference>
<name>W4QL66_9BACI</name>
<evidence type="ECO:0000313" key="2">
    <source>
        <dbReference type="EMBL" id="GAE32084.1"/>
    </source>
</evidence>
<dbReference type="GO" id="GO:0031179">
    <property type="term" value="P:peptide modification"/>
    <property type="evidence" value="ECO:0007669"/>
    <property type="project" value="InterPro"/>
</dbReference>
<proteinExistence type="predicted"/>
<feature type="binding site" evidence="1">
    <location>
        <position position="390"/>
    </location>
    <ligand>
        <name>Zn(2+)</name>
        <dbReference type="ChEBI" id="CHEBI:29105"/>
    </ligand>
</feature>
<keyword evidence="3" id="KW-1185">Reference proteome</keyword>
<dbReference type="SMART" id="SM01260">
    <property type="entry name" value="LANC_like"/>
    <property type="match status" value="1"/>
</dbReference>
<reference evidence="2" key="1">
    <citation type="journal article" date="2014" name="Genome Announc.">
        <title>Draft Genome Sequences of Three Alkaliphilic Bacillus Strains, Bacillus wakoensis JCM 9140T, Bacillus akibai JCM 9157T, and Bacillus hemicellulosilyticus JCM 9152T.</title>
        <authorList>
            <person name="Yuki M."/>
            <person name="Oshima K."/>
            <person name="Suda W."/>
            <person name="Oshida Y."/>
            <person name="Kitamura K."/>
            <person name="Iida T."/>
            <person name="Hattori M."/>
            <person name="Ohkuma M."/>
        </authorList>
    </citation>
    <scope>NUCLEOTIDE SEQUENCE [LARGE SCALE GENOMIC DNA]</scope>
    <source>
        <strain evidence="2">JCM 9152</strain>
    </source>
</reference>
<organism evidence="2 3">
    <name type="scientific">Halalkalibacter hemicellulosilyticusJCM 9152</name>
    <dbReference type="NCBI Taxonomy" id="1236971"/>
    <lineage>
        <taxon>Bacteria</taxon>
        <taxon>Bacillati</taxon>
        <taxon>Bacillota</taxon>
        <taxon>Bacilli</taxon>
        <taxon>Bacillales</taxon>
        <taxon>Bacillaceae</taxon>
        <taxon>Halalkalibacter</taxon>
    </lineage>
</organism>
<dbReference type="InterPro" id="IPR012341">
    <property type="entry name" value="6hp_glycosidase-like_sf"/>
</dbReference>
<sequence length="473" mass="53617">MLASLEKCQLVLKASYCELLNETLFKRTIEDSTFLYNRWIDREEKKASHKPMEALDLHLDERANLWNSGDLEQLFLEEAESIFKEIWHSRMGNGDDEMTWVFKQRGDSNDKIIRSTGWDLFEGRTGIALFFAALYAINRDELVKEAVKRVLSPLLEDIQSGVGTDQETISLGKAYGIAGIVQALFFVGEYVDEKSYKENALSLLYQVTVLNIQSDLLLDILEGTAGLLSVVSDLYAQTQDKNMISLGNVLAEHLMKCRVESELGVKVWLSNSRNQLLTGFGHGISGMAHALYKWYRITGHLPYKKAAEEALQYEGLTSEGEESSWLDFKDRSHFDTLEQPFMAGWCSGAPGIGLARLTMFQKADISFQRDLKRALAFTEWSSVQGVDHLCYGNAGRLDFLLEASVVMNNDHLFHTARQKQKWVIEQKRVRGHYVLNSLEGGRSFYPSLFQGLSGIGYVMLRCINAKKIRSILT</sequence>
<comment type="caution">
    <text evidence="2">The sequence shown here is derived from an EMBL/GenBank/DDBJ whole genome shotgun (WGS) entry which is preliminary data.</text>
</comment>
<keyword evidence="1" id="KW-0479">Metal-binding</keyword>
<dbReference type="AlphaFoldDB" id="W4QL66"/>
<keyword evidence="1" id="KW-0862">Zinc</keyword>
<evidence type="ECO:0000313" key="3">
    <source>
        <dbReference type="Proteomes" id="UP000018895"/>
    </source>
</evidence>
<dbReference type="InterPro" id="IPR007822">
    <property type="entry name" value="LANC-like"/>
</dbReference>
<dbReference type="Gene3D" id="1.50.10.10">
    <property type="match status" value="1"/>
</dbReference>
<feature type="binding site" evidence="1">
    <location>
        <position position="346"/>
    </location>
    <ligand>
        <name>Zn(2+)</name>
        <dbReference type="ChEBI" id="CHEBI:29105"/>
    </ligand>
</feature>
<dbReference type="STRING" id="1236971.JCM9152_3600"/>
<dbReference type="GO" id="GO:0005975">
    <property type="term" value="P:carbohydrate metabolic process"/>
    <property type="evidence" value="ECO:0007669"/>
    <property type="project" value="InterPro"/>
</dbReference>
<dbReference type="RefSeq" id="WP_035346333.1">
    <property type="nucleotide sequence ID" value="NZ_BAUU01000028.1"/>
</dbReference>
<dbReference type="EMBL" id="BAUU01000028">
    <property type="protein sequence ID" value="GAE32084.1"/>
    <property type="molecule type" value="Genomic_DNA"/>
</dbReference>
<dbReference type="PRINTS" id="PR01950">
    <property type="entry name" value="LANCSUPER"/>
</dbReference>
<dbReference type="OrthoDB" id="9148343at2"/>
<evidence type="ECO:0000256" key="1">
    <source>
        <dbReference type="PIRSR" id="PIRSR607822-1"/>
    </source>
</evidence>